<dbReference type="InterPro" id="IPR057326">
    <property type="entry name" value="KR_dom"/>
</dbReference>
<dbReference type="InterPro" id="IPR014043">
    <property type="entry name" value="Acyl_transferase_dom"/>
</dbReference>
<gene>
    <name evidence="7" type="ORF">BC351_28825</name>
</gene>
<dbReference type="SUPFAM" id="SSF51735">
    <property type="entry name" value="NAD(P)-binding Rossmann-fold domains"/>
    <property type="match status" value="2"/>
</dbReference>
<dbReference type="Gene3D" id="3.40.366.10">
    <property type="entry name" value="Malonyl-Coenzyme A Acyl Carrier Protein, domain 2"/>
    <property type="match status" value="1"/>
</dbReference>
<keyword evidence="2" id="KW-0596">Phosphopantetheine</keyword>
<dbReference type="InterPro" id="IPR001242">
    <property type="entry name" value="Condensation_dom"/>
</dbReference>
<evidence type="ECO:0000256" key="2">
    <source>
        <dbReference type="ARBA" id="ARBA00022450"/>
    </source>
</evidence>
<dbReference type="InterPro" id="IPR036736">
    <property type="entry name" value="ACP-like_sf"/>
</dbReference>
<dbReference type="SMART" id="SM00823">
    <property type="entry name" value="PKS_PP"/>
    <property type="match status" value="1"/>
</dbReference>
<dbReference type="GO" id="GO:0004315">
    <property type="term" value="F:3-oxoacyl-[acyl-carrier-protein] synthase activity"/>
    <property type="evidence" value="ECO:0007669"/>
    <property type="project" value="InterPro"/>
</dbReference>
<dbReference type="PROSITE" id="PS00606">
    <property type="entry name" value="KS3_1"/>
    <property type="match status" value="1"/>
</dbReference>
<dbReference type="GO" id="GO:0006633">
    <property type="term" value="P:fatty acid biosynthetic process"/>
    <property type="evidence" value="ECO:0007669"/>
    <property type="project" value="InterPro"/>
</dbReference>
<evidence type="ECO:0000313" key="7">
    <source>
        <dbReference type="EMBL" id="OPH56176.1"/>
    </source>
</evidence>
<dbReference type="InterPro" id="IPR009081">
    <property type="entry name" value="PP-bd_ACP"/>
</dbReference>
<dbReference type="PANTHER" id="PTHR43775">
    <property type="entry name" value="FATTY ACID SYNTHASE"/>
    <property type="match status" value="1"/>
</dbReference>
<dbReference type="InterPro" id="IPR018201">
    <property type="entry name" value="Ketoacyl_synth_AS"/>
</dbReference>
<evidence type="ECO:0000259" key="5">
    <source>
        <dbReference type="PROSITE" id="PS50075"/>
    </source>
</evidence>
<dbReference type="Pfam" id="PF00668">
    <property type="entry name" value="Condensation"/>
    <property type="match status" value="1"/>
</dbReference>
<proteinExistence type="predicted"/>
<dbReference type="CDD" id="cd08953">
    <property type="entry name" value="KR_2_SDR_x"/>
    <property type="match status" value="1"/>
</dbReference>
<dbReference type="SUPFAM" id="SSF47336">
    <property type="entry name" value="ACP-like"/>
    <property type="match status" value="1"/>
</dbReference>
<dbReference type="InterPro" id="IPR014030">
    <property type="entry name" value="Ketoacyl_synth_N"/>
</dbReference>
<dbReference type="InterPro" id="IPR013968">
    <property type="entry name" value="PKS_KR"/>
</dbReference>
<dbReference type="Gene3D" id="1.10.1200.10">
    <property type="entry name" value="ACP-like"/>
    <property type="match status" value="1"/>
</dbReference>
<dbReference type="Gene3D" id="3.30.559.10">
    <property type="entry name" value="Chloramphenicol acetyltransferase-like domain"/>
    <property type="match status" value="1"/>
</dbReference>
<dbReference type="SUPFAM" id="SSF52151">
    <property type="entry name" value="FabD/lysophospholipase-like"/>
    <property type="match status" value="1"/>
</dbReference>
<accession>A0A1V4HHG9</accession>
<dbReference type="InterPro" id="IPR020841">
    <property type="entry name" value="PKS_Beta-ketoAc_synthase_dom"/>
</dbReference>
<evidence type="ECO:0000256" key="3">
    <source>
        <dbReference type="ARBA" id="ARBA00022553"/>
    </source>
</evidence>
<dbReference type="InterPro" id="IPR016039">
    <property type="entry name" value="Thiolase-like"/>
</dbReference>
<keyword evidence="8" id="KW-1185">Reference proteome</keyword>
<dbReference type="RefSeq" id="WP_079414404.1">
    <property type="nucleotide sequence ID" value="NZ_MBTG01000017.1"/>
</dbReference>
<dbReference type="Pfam" id="PF02801">
    <property type="entry name" value="Ketoacyl-synt_C"/>
    <property type="match status" value="1"/>
</dbReference>
<protein>
    <submittedName>
        <fullName evidence="7">Uncharacterized protein</fullName>
    </submittedName>
</protein>
<name>A0A1V4HHG9_9BACL</name>
<dbReference type="Pfam" id="PF00698">
    <property type="entry name" value="Acyl_transf_1"/>
    <property type="match status" value="1"/>
</dbReference>
<feature type="domain" description="Carrier" evidence="5">
    <location>
        <begin position="1423"/>
        <end position="1498"/>
    </location>
</feature>
<dbReference type="Gene3D" id="3.30.70.3290">
    <property type="match status" value="1"/>
</dbReference>
<dbReference type="STRING" id="1469647.BC351_28825"/>
<dbReference type="InterPro" id="IPR049490">
    <property type="entry name" value="C883_1060-like_KR_N"/>
</dbReference>
<evidence type="ECO:0000313" key="8">
    <source>
        <dbReference type="Proteomes" id="UP000190626"/>
    </source>
</evidence>
<dbReference type="Proteomes" id="UP000190626">
    <property type="component" value="Unassembled WGS sequence"/>
</dbReference>
<sequence>MTKKVEPARTGLEIAVIGMACRFPGASDLAGFWNNLKDGVESITFFSVEELLAAGVDEALVKHPDYVPAKGVLERADWFDNQFFEYSPREAALLDPQIRIFHEAAWEAIEHAGYNPDLQGSIGLYAGASPNVFWQVAASLNSMESDTEQFAVGQLANRDYLNTRVSYKLNLQGPSVSVNTACSTSLAAIHMASRALLTGECRIALAGGVSISTPQKDGYLYTEGMILSPDGHCRPFDASAQGSVPGEGAGVVVLKPLKAALADGDTIYAVIKGSASNNDGVRKVGYTAPSIEGQAEVIRASHRIARVEPETISYIEAHGTGTVMGDPIELEALKAAFGTKARVDIKIGSVKSNFGHLDAAAGVAGFIKTVLSLQHGQLPPSLHFEKPNPGTDLAKGTFVVNAKLNEWKEESAPLRAGVSSFGIGGTNVHVLLEEAPQVESAPAQRSQQILMLSAMTPSVLEKQTENLLNFFKQNPQVSLADVAYTLKVGRREMKHRRALVVSSVEEAVRELELLVNPSEQRARAHLAVAQDQRPVYFLFPGQGSQYVQMARELYEHEPFFRDQLNECLNKLQALKGENLAHILYPGAEEVEVSKSQLSQTQYAQPLIFAFEYSLAKLLMHWGLQPSAMVGYSFGEYVAACLADVFSLDDALKLIVARGKLMQSVPAGSMLSVPMTEQEVQPLLTPDVSLAVVNGNSCIVAGSTQAIEAFETKMKNHRMLCMRVNSPLAGHSLLMDGILGEFEKVVRSVTFHKPQLPYISDISGGWITVGEATSVEYWVRHMRDTVRFADSVEELLKQPNALFIEVGPGRDLSVLTRRFLKPESTQHVFDLVRIPSRDVSDHYYFLHKLAGLWAHGVKVNWTAFYNGEKRIRIALPTYPFEQRHFPANVPHPMQVFQATRMGLSGEVAATVETGKKPVRYHIPSWKRSLQGTVDTSPATWWLFEDGLALGDRLITALRAEGHQVVRIRVGETFQRESDTFTLNPEQSAQYEQLVADLQADGLLPNRIVHLWNYDRSVEVEPSVSRMEGLLARGFYSLLYLTQALGKHRVETPITLSVISSFMQDVQGDDLCDPEKAALLGPVKVIPLEYPNITCTSIDLRVPEKQVQEAKQIRQLLDEVRSEGTDPIVAYRGGHRLVQTFEEVHVEKGTTSLPPVRENGVYLITGGLGDIGLAFAEELASAAPVKLVLIGRTAPSVEKQEALRQLKEKGSEVLVLQADLTDRAQLQTAIEQVRSRFTTLHGVIHAAGLADGAMIQRRTVENTDNILAPKIRGTLLLDEVLRGMKLDFFLLCSSMASVQGGFGQVAYSGANAFLDAFAHYKTARENSVTLSVNWDRWRNVGIARYVEELHHQLTGEELEGGITRVEGQEAFAKLLETTVAQIAVTIETPQLQVPKGELSDDILQESVTIAANVHVRPELGTEYVAPADEVEQRLSHLWQQFFGLDRIGRLDDFLELGGDSLKAIIVISKIQKEFGVRLPIAGFFESPSLAGVSERIKEAGDYQQQGHAIETTMESECAENALDTSLLTFEESTIERLVSGDTNIRGIYPLTPMQQVILTHNLFSAGTGLDTGVFACRIDGALRIDQFREAWEWVMNRHSILRTTFRWRRVEYPVQLVYGYAELPWTEHDWTDRKPEEQASAYEEFVDLECKRGFKVSDFPLMRIHLIKVDNSAYRFVWSFQNSLFDGWAISLVFKEVLNYYQSKVKADSREGHLHLPPAPLFSSYIRWLHEQDSEFASDYWKRSFSRYIPTPEELAAAEQQTQQTVVPAKCELLLTEEETRQLNLRAKELGLNLSTIAIGAWALCQAEQSGTDDVLVSLITSGRTANLEGIDAMVGLFTNSLPVRVQLESGGDPTQQFKRLQKQLVEMTKYEYVSPHQIAKWTGVPYNVLQQAIYERMLVYLNYPVDISQELSGGDITFADLLSVGQLNVPLRMYAQPGERFILALTYDEARYEEQQIHSLLERMRHFLVKHDRLTPILKGVDPIHDSKQ</sequence>
<evidence type="ECO:0000256" key="1">
    <source>
        <dbReference type="ARBA" id="ARBA00001957"/>
    </source>
</evidence>
<dbReference type="SMART" id="SM00825">
    <property type="entry name" value="PKS_KS"/>
    <property type="match status" value="1"/>
</dbReference>
<dbReference type="GO" id="GO:0004312">
    <property type="term" value="F:fatty acid synthase activity"/>
    <property type="evidence" value="ECO:0007669"/>
    <property type="project" value="TreeGrafter"/>
</dbReference>
<dbReference type="Pfam" id="PF08659">
    <property type="entry name" value="KR"/>
    <property type="match status" value="1"/>
</dbReference>
<evidence type="ECO:0000259" key="6">
    <source>
        <dbReference type="PROSITE" id="PS52004"/>
    </source>
</evidence>
<dbReference type="SMART" id="SM00822">
    <property type="entry name" value="PKS_KR"/>
    <property type="match status" value="1"/>
</dbReference>
<dbReference type="CDD" id="cd00833">
    <property type="entry name" value="PKS"/>
    <property type="match status" value="1"/>
</dbReference>
<dbReference type="Pfam" id="PF21394">
    <property type="entry name" value="Beta-ketacyl_N"/>
    <property type="match status" value="1"/>
</dbReference>
<dbReference type="InterPro" id="IPR016035">
    <property type="entry name" value="Acyl_Trfase/lysoPLipase"/>
</dbReference>
<dbReference type="FunFam" id="1.10.1200.10:FF:000005">
    <property type="entry name" value="Nonribosomal peptide synthetase 1"/>
    <property type="match status" value="1"/>
</dbReference>
<dbReference type="InterPro" id="IPR023213">
    <property type="entry name" value="CAT-like_dom_sf"/>
</dbReference>
<dbReference type="Pfam" id="PF00109">
    <property type="entry name" value="ketoacyl-synt"/>
    <property type="match status" value="1"/>
</dbReference>
<dbReference type="PROSITE" id="PS52004">
    <property type="entry name" value="KS3_2"/>
    <property type="match status" value="1"/>
</dbReference>
<dbReference type="SUPFAM" id="SSF52777">
    <property type="entry name" value="CoA-dependent acyltransferases"/>
    <property type="match status" value="2"/>
</dbReference>
<dbReference type="InterPro" id="IPR001227">
    <property type="entry name" value="Ac_transferase_dom_sf"/>
</dbReference>
<keyword evidence="4" id="KW-0808">Transferase</keyword>
<evidence type="ECO:0000256" key="4">
    <source>
        <dbReference type="ARBA" id="ARBA00022679"/>
    </source>
</evidence>
<dbReference type="Pfam" id="PF00550">
    <property type="entry name" value="PP-binding"/>
    <property type="match status" value="1"/>
</dbReference>
<dbReference type="Gene3D" id="3.30.70.250">
    <property type="entry name" value="Malonyl-CoA ACP transacylase, ACP-binding"/>
    <property type="match status" value="1"/>
</dbReference>
<dbReference type="SMART" id="SM00827">
    <property type="entry name" value="PKS_AT"/>
    <property type="match status" value="1"/>
</dbReference>
<comment type="cofactor">
    <cofactor evidence="1">
        <name>pantetheine 4'-phosphate</name>
        <dbReference type="ChEBI" id="CHEBI:47942"/>
    </cofactor>
</comment>
<dbReference type="InterPro" id="IPR020806">
    <property type="entry name" value="PKS_PP-bd"/>
</dbReference>
<keyword evidence="3" id="KW-0597">Phosphoprotein</keyword>
<dbReference type="EMBL" id="MBTG01000017">
    <property type="protein sequence ID" value="OPH56176.1"/>
    <property type="molecule type" value="Genomic_DNA"/>
</dbReference>
<dbReference type="GO" id="GO:0031177">
    <property type="term" value="F:phosphopantetheine binding"/>
    <property type="evidence" value="ECO:0007669"/>
    <property type="project" value="InterPro"/>
</dbReference>
<dbReference type="PROSITE" id="PS50075">
    <property type="entry name" value="CARRIER"/>
    <property type="match status" value="1"/>
</dbReference>
<reference evidence="8" key="1">
    <citation type="submission" date="2016-07" db="EMBL/GenBank/DDBJ databases">
        <authorList>
            <person name="Florea S."/>
            <person name="Webb J.S."/>
            <person name="Jaromczyk J."/>
            <person name="Schardl C.L."/>
        </authorList>
    </citation>
    <scope>NUCLEOTIDE SEQUENCE [LARGE SCALE GENOMIC DNA]</scope>
    <source>
        <strain evidence="8">CY1</strain>
    </source>
</reference>
<dbReference type="OrthoDB" id="9765680at2"/>
<feature type="domain" description="Ketosynthase family 3 (KS3)" evidence="6">
    <location>
        <begin position="11"/>
        <end position="434"/>
    </location>
</feature>
<dbReference type="Gene3D" id="3.30.559.30">
    <property type="entry name" value="Nonribosomal peptide synthetase, condensation domain"/>
    <property type="match status" value="1"/>
</dbReference>
<dbReference type="InterPro" id="IPR014031">
    <property type="entry name" value="Ketoacyl_synth_C"/>
</dbReference>
<organism evidence="7 8">
    <name type="scientific">Paenibacillus ferrarius</name>
    <dbReference type="NCBI Taxonomy" id="1469647"/>
    <lineage>
        <taxon>Bacteria</taxon>
        <taxon>Bacillati</taxon>
        <taxon>Bacillota</taxon>
        <taxon>Bacilli</taxon>
        <taxon>Bacillales</taxon>
        <taxon>Paenibacillaceae</taxon>
        <taxon>Paenibacillus</taxon>
    </lineage>
</organism>
<dbReference type="InterPro" id="IPR036291">
    <property type="entry name" value="NAD(P)-bd_dom_sf"/>
</dbReference>
<dbReference type="SUPFAM" id="SSF53901">
    <property type="entry name" value="Thiolase-like"/>
    <property type="match status" value="1"/>
</dbReference>
<dbReference type="PANTHER" id="PTHR43775:SF51">
    <property type="entry name" value="INACTIVE PHENOLPHTHIOCEROL SYNTHESIS POLYKETIDE SYNTHASE TYPE I PKS1-RELATED"/>
    <property type="match status" value="1"/>
</dbReference>
<dbReference type="Gene3D" id="3.40.50.720">
    <property type="entry name" value="NAD(P)-binding Rossmann-like Domain"/>
    <property type="match status" value="1"/>
</dbReference>
<dbReference type="Gene3D" id="3.40.47.10">
    <property type="match status" value="1"/>
</dbReference>
<dbReference type="Pfam" id="PF22621">
    <property type="entry name" value="CurL-like_PKS_C"/>
    <property type="match status" value="1"/>
</dbReference>
<dbReference type="InterPro" id="IPR050091">
    <property type="entry name" value="PKS_NRPS_Biosynth_Enz"/>
</dbReference>
<comment type="caution">
    <text evidence="7">The sequence shown here is derived from an EMBL/GenBank/DDBJ whole genome shotgun (WGS) entry which is preliminary data.</text>
</comment>